<dbReference type="CDD" id="cd11056">
    <property type="entry name" value="CYP6-like"/>
    <property type="match status" value="1"/>
</dbReference>
<dbReference type="GO" id="GO:0020037">
    <property type="term" value="F:heme binding"/>
    <property type="evidence" value="ECO:0007669"/>
    <property type="project" value="InterPro"/>
</dbReference>
<evidence type="ECO:0000256" key="2">
    <source>
        <dbReference type="ARBA" id="ARBA00003690"/>
    </source>
</evidence>
<keyword evidence="11 14" id="KW-0408">Iron</keyword>
<feature type="binding site" description="axial binding residue" evidence="14">
    <location>
        <position position="460"/>
    </location>
    <ligand>
        <name>heme</name>
        <dbReference type="ChEBI" id="CHEBI:30413"/>
    </ligand>
    <ligandPart>
        <name>Fe</name>
        <dbReference type="ChEBI" id="CHEBI:18248"/>
    </ligandPart>
</feature>
<comment type="subcellular location">
    <subcellularLocation>
        <location evidence="4">Endoplasmic reticulum membrane</location>
        <topology evidence="4">Peripheral membrane protein</topology>
    </subcellularLocation>
    <subcellularLocation>
        <location evidence="3">Microsome membrane</location>
        <topology evidence="3">Peripheral membrane protein</topology>
    </subcellularLocation>
</comment>
<dbReference type="SUPFAM" id="SSF48264">
    <property type="entry name" value="Cytochrome P450"/>
    <property type="match status" value="1"/>
</dbReference>
<keyword evidence="9" id="KW-0492">Microsome</keyword>
<evidence type="ECO:0000256" key="1">
    <source>
        <dbReference type="ARBA" id="ARBA00001971"/>
    </source>
</evidence>
<dbReference type="InterPro" id="IPR036396">
    <property type="entry name" value="Cyt_P450_sf"/>
</dbReference>
<evidence type="ECO:0000256" key="15">
    <source>
        <dbReference type="RuleBase" id="RU000461"/>
    </source>
</evidence>
<keyword evidence="10 15" id="KW-0560">Oxidoreductase</keyword>
<comment type="function">
    <text evidence="2">May be involved in the metabolism of insect hormones and in the breakdown of synthetic insecticides.</text>
</comment>
<evidence type="ECO:0000256" key="13">
    <source>
        <dbReference type="ARBA" id="ARBA00023136"/>
    </source>
</evidence>
<dbReference type="GO" id="GO:0004497">
    <property type="term" value="F:monooxygenase activity"/>
    <property type="evidence" value="ECO:0007669"/>
    <property type="project" value="UniProtKB-KW"/>
</dbReference>
<keyword evidence="12 15" id="KW-0503">Monooxygenase</keyword>
<dbReference type="GO" id="GO:0005506">
    <property type="term" value="F:iron ion binding"/>
    <property type="evidence" value="ECO:0007669"/>
    <property type="project" value="InterPro"/>
</dbReference>
<keyword evidence="7 14" id="KW-0479">Metal-binding</keyword>
<dbReference type="GO" id="GO:0005789">
    <property type="term" value="C:endoplasmic reticulum membrane"/>
    <property type="evidence" value="ECO:0007669"/>
    <property type="project" value="UniProtKB-SubCell"/>
</dbReference>
<dbReference type="OrthoDB" id="2789670at2759"/>
<dbReference type="AlphaFoldDB" id="A0A0A1XGH2"/>
<gene>
    <name evidence="16" type="primary">Cyp9h1</name>
    <name evidence="16" type="ORF">g.57085</name>
</gene>
<proteinExistence type="inferred from homology"/>
<dbReference type="Pfam" id="PF00067">
    <property type="entry name" value="p450"/>
    <property type="match status" value="1"/>
</dbReference>
<evidence type="ECO:0000256" key="7">
    <source>
        <dbReference type="ARBA" id="ARBA00022723"/>
    </source>
</evidence>
<accession>A0A0A1XGH2</accession>
<evidence type="ECO:0000256" key="6">
    <source>
        <dbReference type="ARBA" id="ARBA00022617"/>
    </source>
</evidence>
<dbReference type="InterPro" id="IPR002401">
    <property type="entry name" value="Cyt_P450_E_grp-I"/>
</dbReference>
<keyword evidence="13" id="KW-0472">Membrane</keyword>
<reference evidence="16" key="2">
    <citation type="journal article" date="2015" name="Gigascience">
        <title>Reconstructing a comprehensive transcriptome assembly of a white-pupal translocated strain of the pest fruit fly Bactrocera cucurbitae.</title>
        <authorList>
            <person name="Sim S.B."/>
            <person name="Calla B."/>
            <person name="Hall B."/>
            <person name="DeRego T."/>
            <person name="Geib S.M."/>
        </authorList>
    </citation>
    <scope>NUCLEOTIDE SEQUENCE</scope>
</reference>
<comment type="similarity">
    <text evidence="5 15">Belongs to the cytochrome P450 family.</text>
</comment>
<keyword evidence="8" id="KW-0256">Endoplasmic reticulum</keyword>
<evidence type="ECO:0000256" key="4">
    <source>
        <dbReference type="ARBA" id="ARBA00004406"/>
    </source>
</evidence>
<dbReference type="Gene3D" id="1.10.630.10">
    <property type="entry name" value="Cytochrome P450"/>
    <property type="match status" value="1"/>
</dbReference>
<sequence>MALVEVLILLAVAVFLFYKWSVSKYHILSDRGIPHEKPTPLIGNINTKILLGKSSFLKFIIGRYQAYKNSKIYGIYTMRDCNIHIRDLDLIKKVGIKDFDTFPNHNSAAGDGGETFLSKSLIALKDQKWREMRNSLSPAFTGSKMRMMFILVNECVVEAVNYINSEIQAVGNHEVDIEMKDFFTRFTNDAIASTAFGIQVNSFNDRNNEFYRTGKAVTEFTGLVLLKAILVGLVPKVMKLLRIKLFDDKILNYFNHLVIDAMKYRAKHKIVRPDMIHLLMEAKQHYEEKNADSVGEYAEFTDEDLLAQCTLFFVAGFETVSACLCFTAHELLENPEVQNRLYEEILDTQNSLKGKPFNYDALMKMNYMDMVISESLRKWPPVILTDRICSADYNLKDDEGNLVAEIKKGDNIFVPIIGIHRDPEYYPNPEEFDPERFSEVNRSEINPLSYLPFGVGPRMCIGNRLALMEVKTIIYHIILNFQIVRAEKTCENLMESISGFALIPKERFWMKFVPRIS</sequence>
<dbReference type="PANTHER" id="PTHR24292">
    <property type="entry name" value="CYTOCHROME P450"/>
    <property type="match status" value="1"/>
</dbReference>
<dbReference type="PRINTS" id="PR00463">
    <property type="entry name" value="EP450I"/>
</dbReference>
<dbReference type="InterPro" id="IPR017972">
    <property type="entry name" value="Cyt_P450_CS"/>
</dbReference>
<evidence type="ECO:0000256" key="10">
    <source>
        <dbReference type="ARBA" id="ARBA00023002"/>
    </source>
</evidence>
<protein>
    <submittedName>
        <fullName evidence="16">Probable cytochrome P450 9h1</fullName>
    </submittedName>
</protein>
<dbReference type="GO" id="GO:0016705">
    <property type="term" value="F:oxidoreductase activity, acting on paired donors, with incorporation or reduction of molecular oxygen"/>
    <property type="evidence" value="ECO:0007669"/>
    <property type="project" value="InterPro"/>
</dbReference>
<dbReference type="FunFam" id="1.10.630.10:FF:000042">
    <property type="entry name" value="Cytochrome P450"/>
    <property type="match status" value="1"/>
</dbReference>
<reference evidence="16" key="1">
    <citation type="submission" date="2014-11" db="EMBL/GenBank/DDBJ databases">
        <authorList>
            <person name="Geib S."/>
        </authorList>
    </citation>
    <scope>NUCLEOTIDE SEQUENCE</scope>
</reference>
<name>A0A0A1XGH2_ZEUCU</name>
<dbReference type="EMBL" id="GBXI01003808">
    <property type="protein sequence ID" value="JAD10484.1"/>
    <property type="molecule type" value="Transcribed_RNA"/>
</dbReference>
<evidence type="ECO:0000256" key="3">
    <source>
        <dbReference type="ARBA" id="ARBA00004174"/>
    </source>
</evidence>
<evidence type="ECO:0000256" key="9">
    <source>
        <dbReference type="ARBA" id="ARBA00022848"/>
    </source>
</evidence>
<evidence type="ECO:0000256" key="5">
    <source>
        <dbReference type="ARBA" id="ARBA00010617"/>
    </source>
</evidence>
<evidence type="ECO:0000313" key="16">
    <source>
        <dbReference type="EMBL" id="JAD10484.1"/>
    </source>
</evidence>
<keyword evidence="6 14" id="KW-0349">Heme</keyword>
<dbReference type="PROSITE" id="PS00086">
    <property type="entry name" value="CYTOCHROME_P450"/>
    <property type="match status" value="1"/>
</dbReference>
<evidence type="ECO:0000256" key="14">
    <source>
        <dbReference type="PIRSR" id="PIRSR602401-1"/>
    </source>
</evidence>
<evidence type="ECO:0000256" key="8">
    <source>
        <dbReference type="ARBA" id="ARBA00022824"/>
    </source>
</evidence>
<dbReference type="PANTHER" id="PTHR24292:SF54">
    <property type="entry name" value="CYP9F3-RELATED"/>
    <property type="match status" value="1"/>
</dbReference>
<evidence type="ECO:0000256" key="11">
    <source>
        <dbReference type="ARBA" id="ARBA00023004"/>
    </source>
</evidence>
<comment type="cofactor">
    <cofactor evidence="1 14">
        <name>heme</name>
        <dbReference type="ChEBI" id="CHEBI:30413"/>
    </cofactor>
</comment>
<dbReference type="InterPro" id="IPR001128">
    <property type="entry name" value="Cyt_P450"/>
</dbReference>
<dbReference type="PRINTS" id="PR00385">
    <property type="entry name" value="P450"/>
</dbReference>
<evidence type="ECO:0000256" key="12">
    <source>
        <dbReference type="ARBA" id="ARBA00023033"/>
    </source>
</evidence>
<dbReference type="InterPro" id="IPR050476">
    <property type="entry name" value="Insect_CytP450_Detox"/>
</dbReference>
<organism evidence="16">
    <name type="scientific">Zeugodacus cucurbitae</name>
    <name type="common">Melon fruit fly</name>
    <name type="synonym">Bactrocera cucurbitae</name>
    <dbReference type="NCBI Taxonomy" id="28588"/>
    <lineage>
        <taxon>Eukaryota</taxon>
        <taxon>Metazoa</taxon>
        <taxon>Ecdysozoa</taxon>
        <taxon>Arthropoda</taxon>
        <taxon>Hexapoda</taxon>
        <taxon>Insecta</taxon>
        <taxon>Pterygota</taxon>
        <taxon>Neoptera</taxon>
        <taxon>Endopterygota</taxon>
        <taxon>Diptera</taxon>
        <taxon>Brachycera</taxon>
        <taxon>Muscomorpha</taxon>
        <taxon>Tephritoidea</taxon>
        <taxon>Tephritidae</taxon>
        <taxon>Zeugodacus</taxon>
        <taxon>Zeugodacus</taxon>
    </lineage>
</organism>